<dbReference type="GO" id="GO:0001680">
    <property type="term" value="P:tRNA 3'-terminal CCA addition"/>
    <property type="evidence" value="ECO:0007669"/>
    <property type="project" value="TreeGrafter"/>
</dbReference>
<dbReference type="GO" id="GO:0016779">
    <property type="term" value="F:nucleotidyltransferase activity"/>
    <property type="evidence" value="ECO:0007669"/>
    <property type="project" value="InterPro"/>
</dbReference>
<sequence>MKLRELLQTMEQVAEKIKSSPPKICGGTPRDKYLGHLENISDIDITTGDKSIDYLSNEFGNELSKKYNIVRKTLTDHNSIFIGKLKLDFSSNFNCPNIDSILLNMNIKNPTSMQKEMFSRDFTCNSLILSLDLKDITDPTNRAFKDLKDKTIRTCLSPEITLTTNRNRVIRAIYLAAKLGFDIDKNIIEFVSKNPQTVQISSDKSLVEKLNEAFSKDADKASYLITKMNLWKHIPIPEIVRPYYMKHVTGKINVSK</sequence>
<evidence type="ECO:0000259" key="3">
    <source>
        <dbReference type="Pfam" id="PF01743"/>
    </source>
</evidence>
<reference evidence="4" key="1">
    <citation type="submission" date="2020-05" db="EMBL/GenBank/DDBJ databases">
        <authorList>
            <person name="Chiriac C."/>
            <person name="Salcher M."/>
            <person name="Ghai R."/>
            <person name="Kavagutti S V."/>
        </authorList>
    </citation>
    <scope>NUCLEOTIDE SEQUENCE</scope>
</reference>
<proteinExistence type="predicted"/>
<name>A0A6J5RXY4_9CAUD</name>
<dbReference type="Pfam" id="PF01743">
    <property type="entry name" value="PolyA_pol"/>
    <property type="match status" value="1"/>
</dbReference>
<dbReference type="SUPFAM" id="SSF81891">
    <property type="entry name" value="Poly A polymerase C-terminal region-like"/>
    <property type="match status" value="1"/>
</dbReference>
<dbReference type="InterPro" id="IPR002646">
    <property type="entry name" value="PolA_pol_head_dom"/>
</dbReference>
<dbReference type="Gene3D" id="1.10.3090.10">
    <property type="entry name" value="cca-adding enzyme, domain 2"/>
    <property type="match status" value="1"/>
</dbReference>
<organism evidence="4">
    <name type="scientific">uncultured Caudovirales phage</name>
    <dbReference type="NCBI Taxonomy" id="2100421"/>
    <lineage>
        <taxon>Viruses</taxon>
        <taxon>Duplodnaviria</taxon>
        <taxon>Heunggongvirae</taxon>
        <taxon>Uroviricota</taxon>
        <taxon>Caudoviricetes</taxon>
        <taxon>Peduoviridae</taxon>
        <taxon>Maltschvirus</taxon>
        <taxon>Maltschvirus maltsch</taxon>
    </lineage>
</organism>
<dbReference type="SUPFAM" id="SSF81301">
    <property type="entry name" value="Nucleotidyltransferase"/>
    <property type="match status" value="1"/>
</dbReference>
<dbReference type="InterPro" id="IPR043519">
    <property type="entry name" value="NT_sf"/>
</dbReference>
<feature type="domain" description="Poly A polymerase head" evidence="3">
    <location>
        <begin position="24"/>
        <end position="153"/>
    </location>
</feature>
<evidence type="ECO:0000313" key="4">
    <source>
        <dbReference type="EMBL" id="CAB4197085.1"/>
    </source>
</evidence>
<gene>
    <name evidence="4" type="ORF">UFOVP1290_605</name>
</gene>
<keyword evidence="1 4" id="KW-0808">Transferase</keyword>
<evidence type="ECO:0000256" key="1">
    <source>
        <dbReference type="ARBA" id="ARBA00022679"/>
    </source>
</evidence>
<accession>A0A6J5RXY4</accession>
<dbReference type="PANTHER" id="PTHR13734:SF5">
    <property type="entry name" value="CCA TRNA NUCLEOTIDYLTRANSFERASE, MITOCHONDRIAL"/>
    <property type="match status" value="1"/>
</dbReference>
<dbReference type="EMBL" id="LR797252">
    <property type="protein sequence ID" value="CAB4197085.1"/>
    <property type="molecule type" value="Genomic_DNA"/>
</dbReference>
<dbReference type="GO" id="GO:0003723">
    <property type="term" value="F:RNA binding"/>
    <property type="evidence" value="ECO:0007669"/>
    <property type="project" value="UniProtKB-KW"/>
</dbReference>
<evidence type="ECO:0000256" key="2">
    <source>
        <dbReference type="ARBA" id="ARBA00022884"/>
    </source>
</evidence>
<keyword evidence="2" id="KW-0694">RNA-binding</keyword>
<dbReference type="Gene3D" id="3.30.460.10">
    <property type="entry name" value="Beta Polymerase, domain 2"/>
    <property type="match status" value="1"/>
</dbReference>
<protein>
    <submittedName>
        <fullName evidence="4">PcnB tRNA nucleotidyltransferase/poly(A) polymerase</fullName>
    </submittedName>
</protein>
<dbReference type="PANTHER" id="PTHR13734">
    <property type="entry name" value="TRNA-NUCLEOTIDYLTRANSFERASE"/>
    <property type="match status" value="1"/>
</dbReference>